<dbReference type="Proteomes" id="UP001151088">
    <property type="component" value="Unassembled WGS sequence"/>
</dbReference>
<evidence type="ECO:0000256" key="4">
    <source>
        <dbReference type="ARBA" id="ARBA00022679"/>
    </source>
</evidence>
<keyword evidence="5 8" id="KW-0812">Transmembrane</keyword>
<dbReference type="GO" id="GO:0009103">
    <property type="term" value="P:lipopolysaccharide biosynthetic process"/>
    <property type="evidence" value="ECO:0007669"/>
    <property type="project" value="UniProtKB-ARBA"/>
</dbReference>
<evidence type="ECO:0000256" key="6">
    <source>
        <dbReference type="ARBA" id="ARBA00022989"/>
    </source>
</evidence>
<reference evidence="10" key="1">
    <citation type="submission" date="2022-08" db="EMBL/GenBank/DDBJ databases">
        <authorList>
            <person name="Li F."/>
        </authorList>
    </citation>
    <scope>NUCLEOTIDE SEQUENCE</scope>
    <source>
        <strain evidence="10">MQZ15Z-1</strain>
    </source>
</reference>
<organism evidence="10 11">
    <name type="scientific">Ancylobacter mangrovi</name>
    <dbReference type="NCBI Taxonomy" id="2972472"/>
    <lineage>
        <taxon>Bacteria</taxon>
        <taxon>Pseudomonadati</taxon>
        <taxon>Pseudomonadota</taxon>
        <taxon>Alphaproteobacteria</taxon>
        <taxon>Hyphomicrobiales</taxon>
        <taxon>Xanthobacteraceae</taxon>
        <taxon>Ancylobacter</taxon>
    </lineage>
</organism>
<dbReference type="RefSeq" id="WP_258733574.1">
    <property type="nucleotide sequence ID" value="NZ_JANTHZ010000006.1"/>
</dbReference>
<evidence type="ECO:0000313" key="10">
    <source>
        <dbReference type="EMBL" id="MCS0496422.1"/>
    </source>
</evidence>
<comment type="caution">
    <text evidence="10">The sequence shown here is derived from an EMBL/GenBank/DDBJ whole genome shotgun (WGS) entry which is preliminary data.</text>
</comment>
<evidence type="ECO:0000256" key="1">
    <source>
        <dbReference type="ARBA" id="ARBA00004651"/>
    </source>
</evidence>
<dbReference type="PANTHER" id="PTHR33908">
    <property type="entry name" value="MANNOSYLTRANSFERASE YKCB-RELATED"/>
    <property type="match status" value="1"/>
</dbReference>
<keyword evidence="4" id="KW-0808">Transferase</keyword>
<feature type="transmembrane region" description="Helical" evidence="8">
    <location>
        <begin position="232"/>
        <end position="252"/>
    </location>
</feature>
<keyword evidence="11" id="KW-1185">Reference proteome</keyword>
<evidence type="ECO:0000313" key="11">
    <source>
        <dbReference type="Proteomes" id="UP001151088"/>
    </source>
</evidence>
<dbReference type="Pfam" id="PF13231">
    <property type="entry name" value="PMT_2"/>
    <property type="match status" value="1"/>
</dbReference>
<gene>
    <name evidence="10" type="ORF">NVS89_15055</name>
</gene>
<dbReference type="GO" id="GO:0005886">
    <property type="term" value="C:plasma membrane"/>
    <property type="evidence" value="ECO:0007669"/>
    <property type="project" value="UniProtKB-SubCell"/>
</dbReference>
<feature type="domain" description="Glycosyltransferase RgtA/B/C/D-like" evidence="9">
    <location>
        <begin position="29"/>
        <end position="187"/>
    </location>
</feature>
<dbReference type="GO" id="GO:0016763">
    <property type="term" value="F:pentosyltransferase activity"/>
    <property type="evidence" value="ECO:0007669"/>
    <property type="project" value="TreeGrafter"/>
</dbReference>
<dbReference type="EMBL" id="JANTHZ010000006">
    <property type="protein sequence ID" value="MCS0496422.1"/>
    <property type="molecule type" value="Genomic_DNA"/>
</dbReference>
<dbReference type="PANTHER" id="PTHR33908:SF11">
    <property type="entry name" value="MEMBRANE PROTEIN"/>
    <property type="match status" value="1"/>
</dbReference>
<dbReference type="InterPro" id="IPR050297">
    <property type="entry name" value="LipidA_mod_glycosyltrf_83"/>
</dbReference>
<evidence type="ECO:0000256" key="7">
    <source>
        <dbReference type="ARBA" id="ARBA00023136"/>
    </source>
</evidence>
<evidence type="ECO:0000256" key="8">
    <source>
        <dbReference type="SAM" id="Phobius"/>
    </source>
</evidence>
<keyword evidence="2" id="KW-1003">Cell membrane</keyword>
<keyword evidence="7 8" id="KW-0472">Membrane</keyword>
<feature type="transmembrane region" description="Helical" evidence="8">
    <location>
        <begin position="317"/>
        <end position="338"/>
    </location>
</feature>
<proteinExistence type="predicted"/>
<feature type="transmembrane region" description="Helical" evidence="8">
    <location>
        <begin position="146"/>
        <end position="163"/>
    </location>
</feature>
<evidence type="ECO:0000256" key="2">
    <source>
        <dbReference type="ARBA" id="ARBA00022475"/>
    </source>
</evidence>
<comment type="subcellular location">
    <subcellularLocation>
        <location evidence="1">Cell membrane</location>
        <topology evidence="1">Multi-pass membrane protein</topology>
    </subcellularLocation>
</comment>
<feature type="transmembrane region" description="Helical" evidence="8">
    <location>
        <begin position="264"/>
        <end position="284"/>
    </location>
</feature>
<sequence>MMAVKDAYAYVDGSIVQWIAQVESPNSVSPMLPALASILFVIGGVIPFYGIFVSFLCLLGTVAATYGIARVSGDKGIAVVSAVLVASAPVLVIYSRSFHFALPATATTTLALFCLVRSRQAEKWLWTLAFGMFVGLMPLARTMTLAFVPCMSVAALFYALAAPDRRWSRFLRLVAAGVVACLTAASWLAFNGIYVANYLLSFGYGARATEYGPKLAFIDSIMLEIYLLLQDVYLPHFLILVAGLVASAILLVRAVRDKRGWGTLMASPLLPLSVFATLSFLALATSQNKGTAFSAPIVPAMLIVATWSILRVSGAGFLRLSSIGALCVVSLLAFAPMVDLGTSIARPTWWNAGSLGRIAVTSGASTQQIYERANGINRSAGEGPLSPEIAQEWKALNAQILDLASPYVEKSRALAFGFRNAAFNVNTLGLVNSLRDQPPLILAQIEPTVLGDDVDNQAAWLTSGTAGPACVLLTSPGVEGDFRPYVNSETIEAAARKRGFAVVHTLPMPNGRELRFWARSC</sequence>
<feature type="transmembrane region" description="Helical" evidence="8">
    <location>
        <begin position="290"/>
        <end position="310"/>
    </location>
</feature>
<keyword evidence="3" id="KW-0328">Glycosyltransferase</keyword>
<keyword evidence="6 8" id="KW-1133">Transmembrane helix</keyword>
<feature type="transmembrane region" description="Helical" evidence="8">
    <location>
        <begin position="76"/>
        <end position="94"/>
    </location>
</feature>
<evidence type="ECO:0000256" key="5">
    <source>
        <dbReference type="ARBA" id="ARBA00022692"/>
    </source>
</evidence>
<feature type="transmembrane region" description="Helical" evidence="8">
    <location>
        <begin position="34"/>
        <end position="64"/>
    </location>
</feature>
<name>A0A9X2PCY1_9HYPH</name>
<evidence type="ECO:0000256" key="3">
    <source>
        <dbReference type="ARBA" id="ARBA00022676"/>
    </source>
</evidence>
<feature type="transmembrane region" description="Helical" evidence="8">
    <location>
        <begin position="170"/>
        <end position="190"/>
    </location>
</feature>
<protein>
    <submittedName>
        <fullName evidence="10">Glycosyltransferase family 39 protein</fullName>
    </submittedName>
</protein>
<dbReference type="AlphaFoldDB" id="A0A9X2PCY1"/>
<evidence type="ECO:0000259" key="9">
    <source>
        <dbReference type="Pfam" id="PF13231"/>
    </source>
</evidence>
<dbReference type="InterPro" id="IPR038731">
    <property type="entry name" value="RgtA/B/C-like"/>
</dbReference>
<accession>A0A9X2PCY1</accession>